<evidence type="ECO:0000313" key="1">
    <source>
        <dbReference type="EMBL" id="HCO22561.1"/>
    </source>
</evidence>
<dbReference type="EMBL" id="DQAY01000036">
    <property type="protein sequence ID" value="HCO22561.1"/>
    <property type="molecule type" value="Genomic_DNA"/>
</dbReference>
<dbReference type="AlphaFoldDB" id="A0A3D3R137"/>
<name>A0A3D3R137_9PLAN</name>
<evidence type="ECO:0000313" key="2">
    <source>
        <dbReference type="Proteomes" id="UP000263642"/>
    </source>
</evidence>
<comment type="caution">
    <text evidence="1">The sequence shown here is derived from an EMBL/GenBank/DDBJ whole genome shotgun (WGS) entry which is preliminary data.</text>
</comment>
<organism evidence="1 2">
    <name type="scientific">Gimesia maris</name>
    <dbReference type="NCBI Taxonomy" id="122"/>
    <lineage>
        <taxon>Bacteria</taxon>
        <taxon>Pseudomonadati</taxon>
        <taxon>Planctomycetota</taxon>
        <taxon>Planctomycetia</taxon>
        <taxon>Planctomycetales</taxon>
        <taxon>Planctomycetaceae</taxon>
        <taxon>Gimesia</taxon>
    </lineage>
</organism>
<protein>
    <submittedName>
        <fullName evidence="1">Uncharacterized protein</fullName>
    </submittedName>
</protein>
<dbReference type="Proteomes" id="UP000263642">
    <property type="component" value="Unassembled WGS sequence"/>
</dbReference>
<sequence length="216" mass="25293">MATRTGRLTRPDRSGQYARQLGWKHNSRQQKVQHKFRLGTDRREAERRDELLRQLWERLEAEAGQQAALWDDYTLEIAKAVAKGIDRIPLPPLMEEESAISYAQRLQTTQDRFPFLKFQPTDEQRYAEGIGERAFQLKDIVLRGIRQIISNHTWKRKYSHLPCSRPVKRASWPMITSPCYSLQAPLLPRPVKTTRRYTRPWTAMRPGSGNIILILT</sequence>
<gene>
    <name evidence="1" type="ORF">DIT97_05670</name>
</gene>
<reference evidence="1 2" key="1">
    <citation type="journal article" date="2018" name="Nat. Biotechnol.">
        <title>A standardized bacterial taxonomy based on genome phylogeny substantially revises the tree of life.</title>
        <authorList>
            <person name="Parks D.H."/>
            <person name="Chuvochina M."/>
            <person name="Waite D.W."/>
            <person name="Rinke C."/>
            <person name="Skarshewski A."/>
            <person name="Chaumeil P.A."/>
            <person name="Hugenholtz P."/>
        </authorList>
    </citation>
    <scope>NUCLEOTIDE SEQUENCE [LARGE SCALE GENOMIC DNA]</scope>
    <source>
        <strain evidence="1">UBA9375</strain>
    </source>
</reference>
<accession>A0A3D3R137</accession>
<proteinExistence type="predicted"/>